<dbReference type="EMBL" id="CP032624">
    <property type="protein sequence ID" value="AYG02907.1"/>
    <property type="molecule type" value="Genomic_DNA"/>
</dbReference>
<gene>
    <name evidence="5" type="ORF">D7I44_04795</name>
</gene>
<keyword evidence="6" id="KW-1185">Reference proteome</keyword>
<evidence type="ECO:0000313" key="5">
    <source>
        <dbReference type="EMBL" id="AYG02907.1"/>
    </source>
</evidence>
<evidence type="ECO:0000256" key="1">
    <source>
        <dbReference type="ARBA" id="ARBA00008532"/>
    </source>
</evidence>
<dbReference type="Pfam" id="PF02274">
    <property type="entry name" value="ADI"/>
    <property type="match status" value="1"/>
</dbReference>
<organism evidence="5 6">
    <name type="scientific">Gryllotalpicola protaetiae</name>
    <dbReference type="NCBI Taxonomy" id="2419771"/>
    <lineage>
        <taxon>Bacteria</taxon>
        <taxon>Bacillati</taxon>
        <taxon>Actinomycetota</taxon>
        <taxon>Actinomycetes</taxon>
        <taxon>Micrococcales</taxon>
        <taxon>Microbacteriaceae</taxon>
        <taxon>Gryllotalpicola</taxon>
    </lineage>
</organism>
<dbReference type="GO" id="GO:0016403">
    <property type="term" value="F:dimethylargininase activity"/>
    <property type="evidence" value="ECO:0007669"/>
    <property type="project" value="TreeGrafter"/>
</dbReference>
<feature type="transmembrane region" description="Helical" evidence="4">
    <location>
        <begin position="12"/>
        <end position="32"/>
    </location>
</feature>
<reference evidence="5 6" key="1">
    <citation type="submission" date="2018-09" db="EMBL/GenBank/DDBJ databases">
        <title>Genome sequencing of strain 2DFW10M-5.</title>
        <authorList>
            <person name="Heo J."/>
            <person name="Kim S.-J."/>
            <person name="Kwon S.-W."/>
        </authorList>
    </citation>
    <scope>NUCLEOTIDE SEQUENCE [LARGE SCALE GENOMIC DNA]</scope>
    <source>
        <strain evidence="5 6">2DFW10M-5</strain>
    </source>
</reference>
<feature type="active site" description="Nucleophile" evidence="3">
    <location>
        <position position="389"/>
    </location>
</feature>
<dbReference type="KEGG" id="gry:D7I44_04795"/>
<comment type="similarity">
    <text evidence="1">Belongs to the DDAH family.</text>
</comment>
<name>A0A387BPG0_9MICO</name>
<sequence>MITPWSRRLTASFFAALATALVAYAVTVLAFFLVDSASSLSLQTLLPLTENFALPALVLLIVAFIAGLIDAFASWWGALITGLVGGLLGAATGGLSVARGDVVQILDQVVAFYFLFIVAATVTSALLGRRVWRTWVARPATRGRVAFVRIPSAKLAEGIVTNQPRVLVDAEAADKQWDDYVSALTGAGWQIVEIAAADDQPDAVFVEDAAVVLSPSIAVLTRPGAEGRRVEVAAVGDRLRENGFTLYELEAPGTLDGGDVLVVGETVYVGRSGRTDADGIRQLREVVAMAGLDLTVVAVPVPSALHLKTIATALPDGTVLVSGELEPGVFERALRVPAGESANVVPLDERTVLVPASAPGTAGLVADLGYTVVKIDLSEFEKLEGSATCLSIRS</sequence>
<evidence type="ECO:0000256" key="3">
    <source>
        <dbReference type="PIRSR" id="PIRSR633199-1"/>
    </source>
</evidence>
<feature type="transmembrane region" description="Helical" evidence="4">
    <location>
        <begin position="52"/>
        <end position="69"/>
    </location>
</feature>
<feature type="transmembrane region" description="Helical" evidence="4">
    <location>
        <begin position="110"/>
        <end position="128"/>
    </location>
</feature>
<dbReference type="InterPro" id="IPR033199">
    <property type="entry name" value="DDAH-like"/>
</dbReference>
<dbReference type="GO" id="GO:0000052">
    <property type="term" value="P:citrulline metabolic process"/>
    <property type="evidence" value="ECO:0007669"/>
    <property type="project" value="TreeGrafter"/>
</dbReference>
<dbReference type="RefSeq" id="WP_120788441.1">
    <property type="nucleotide sequence ID" value="NZ_CP032624.1"/>
</dbReference>
<accession>A0A387BPG0</accession>
<keyword evidence="4" id="KW-0812">Transmembrane</keyword>
<keyword evidence="4" id="KW-0472">Membrane</keyword>
<dbReference type="PANTHER" id="PTHR12737">
    <property type="entry name" value="DIMETHYLARGININE DIMETHYLAMINOHYDROLASE"/>
    <property type="match status" value="1"/>
</dbReference>
<dbReference type="PANTHER" id="PTHR12737:SF9">
    <property type="entry name" value="DIMETHYLARGININASE"/>
    <property type="match status" value="1"/>
</dbReference>
<feature type="active site" description="Proton donor" evidence="3">
    <location>
        <position position="306"/>
    </location>
</feature>
<feature type="transmembrane region" description="Helical" evidence="4">
    <location>
        <begin position="76"/>
        <end position="98"/>
    </location>
</feature>
<keyword evidence="2 5" id="KW-0378">Hydrolase</keyword>
<dbReference type="OrthoDB" id="3196313at2"/>
<protein>
    <submittedName>
        <fullName evidence="5">Dimethylarginine dimethylaminohydrolase</fullName>
    </submittedName>
</protein>
<evidence type="ECO:0000256" key="4">
    <source>
        <dbReference type="SAM" id="Phobius"/>
    </source>
</evidence>
<dbReference type="Proteomes" id="UP000275069">
    <property type="component" value="Chromosome"/>
</dbReference>
<proteinExistence type="inferred from homology"/>
<keyword evidence="4" id="KW-1133">Transmembrane helix</keyword>
<dbReference type="AlphaFoldDB" id="A0A387BPG0"/>
<dbReference type="GO" id="GO:0006525">
    <property type="term" value="P:arginine metabolic process"/>
    <property type="evidence" value="ECO:0007669"/>
    <property type="project" value="TreeGrafter"/>
</dbReference>
<evidence type="ECO:0000313" key="6">
    <source>
        <dbReference type="Proteomes" id="UP000275069"/>
    </source>
</evidence>
<dbReference type="GO" id="GO:0045429">
    <property type="term" value="P:positive regulation of nitric oxide biosynthetic process"/>
    <property type="evidence" value="ECO:0007669"/>
    <property type="project" value="TreeGrafter"/>
</dbReference>
<dbReference type="Gene3D" id="3.75.10.10">
    <property type="entry name" value="L-arginine/glycine Amidinotransferase, Chain A"/>
    <property type="match status" value="1"/>
</dbReference>
<dbReference type="SUPFAM" id="SSF55909">
    <property type="entry name" value="Pentein"/>
    <property type="match status" value="1"/>
</dbReference>
<evidence type="ECO:0000256" key="2">
    <source>
        <dbReference type="ARBA" id="ARBA00022801"/>
    </source>
</evidence>
<dbReference type="GO" id="GO:0016597">
    <property type="term" value="F:amino acid binding"/>
    <property type="evidence" value="ECO:0007669"/>
    <property type="project" value="TreeGrafter"/>
</dbReference>